<dbReference type="InterPro" id="IPR013799">
    <property type="entry name" value="STAT_TF_prot_interaction"/>
</dbReference>
<dbReference type="KEGG" id="dci:113467494"/>
<sequence length="108" mass="12642">MALWTKAQHLEEVHSIYGDHFPIEVRHFLASWIEDKAWTDIDLDNPQHEVYVTNLVASLIQELENRVNNMGGAEEMFLLRRKLLHALENFKVSDSHLTSFQLKQLVQC</sequence>
<dbReference type="SUPFAM" id="SSF48092">
    <property type="entry name" value="Transcription factor STAT-4 N-domain"/>
    <property type="match status" value="1"/>
</dbReference>
<dbReference type="InterPro" id="IPR001217">
    <property type="entry name" value="STAT"/>
</dbReference>
<accession>A0A3Q0IYK4</accession>
<protein>
    <submittedName>
        <fullName evidence="4">Signal transducer and activator of transcription 5B-like</fullName>
    </submittedName>
</protein>
<dbReference type="GeneID" id="113467494"/>
<evidence type="ECO:0000259" key="2">
    <source>
        <dbReference type="SMART" id="SM00964"/>
    </source>
</evidence>
<dbReference type="GO" id="GO:0003700">
    <property type="term" value="F:DNA-binding transcription factor activity"/>
    <property type="evidence" value="ECO:0007669"/>
    <property type="project" value="InterPro"/>
</dbReference>
<name>A0A3Q0IYK4_DIACI</name>
<dbReference type="STRING" id="121845.A0A3Q0IYK4"/>
<reference evidence="4" key="1">
    <citation type="submission" date="2025-08" db="UniProtKB">
        <authorList>
            <consortium name="RefSeq"/>
        </authorList>
    </citation>
    <scope>IDENTIFICATION</scope>
</reference>
<feature type="domain" description="STAT transcription factor protein interaction" evidence="2">
    <location>
        <begin position="2"/>
        <end position="108"/>
    </location>
</feature>
<gene>
    <name evidence="4" type="primary">LOC113467494</name>
</gene>
<dbReference type="Gene3D" id="1.10.532.10">
    <property type="entry name" value="STAT transcription factor, N-terminal domain"/>
    <property type="match status" value="1"/>
</dbReference>
<dbReference type="PANTHER" id="PTHR11801">
    <property type="entry name" value="SIGNAL TRANSDUCER AND ACTIVATOR OF TRANSCRIPTION"/>
    <property type="match status" value="1"/>
</dbReference>
<evidence type="ECO:0000256" key="1">
    <source>
        <dbReference type="ARBA" id="ARBA00022999"/>
    </source>
</evidence>
<proteinExistence type="predicted"/>
<evidence type="ECO:0000313" key="4">
    <source>
        <dbReference type="RefSeq" id="XP_026679510.1"/>
    </source>
</evidence>
<dbReference type="PaxDb" id="121845-A0A3Q0IYK4"/>
<dbReference type="Proteomes" id="UP000079169">
    <property type="component" value="Unplaced"/>
</dbReference>
<dbReference type="GO" id="GO:0007165">
    <property type="term" value="P:signal transduction"/>
    <property type="evidence" value="ECO:0007669"/>
    <property type="project" value="InterPro"/>
</dbReference>
<organism evidence="3 4">
    <name type="scientific">Diaphorina citri</name>
    <name type="common">Asian citrus psyllid</name>
    <dbReference type="NCBI Taxonomy" id="121845"/>
    <lineage>
        <taxon>Eukaryota</taxon>
        <taxon>Metazoa</taxon>
        <taxon>Ecdysozoa</taxon>
        <taxon>Arthropoda</taxon>
        <taxon>Hexapoda</taxon>
        <taxon>Insecta</taxon>
        <taxon>Pterygota</taxon>
        <taxon>Neoptera</taxon>
        <taxon>Paraneoptera</taxon>
        <taxon>Hemiptera</taxon>
        <taxon>Sternorrhyncha</taxon>
        <taxon>Psylloidea</taxon>
        <taxon>Psyllidae</taxon>
        <taxon>Diaphorininae</taxon>
        <taxon>Diaphorina</taxon>
    </lineage>
</organism>
<dbReference type="AlphaFoldDB" id="A0A3Q0IYK4"/>
<keyword evidence="1" id="KW-0727">SH2 domain</keyword>
<dbReference type="Pfam" id="PF02865">
    <property type="entry name" value="STAT_int"/>
    <property type="match status" value="1"/>
</dbReference>
<dbReference type="RefSeq" id="XP_026679510.1">
    <property type="nucleotide sequence ID" value="XM_026823709.1"/>
</dbReference>
<keyword evidence="3" id="KW-1185">Reference proteome</keyword>
<dbReference type="SMART" id="SM00964">
    <property type="entry name" value="STAT_int"/>
    <property type="match status" value="1"/>
</dbReference>
<dbReference type="InterPro" id="IPR036535">
    <property type="entry name" value="STAT_N_sf"/>
</dbReference>
<evidence type="ECO:0000313" key="3">
    <source>
        <dbReference type="Proteomes" id="UP000079169"/>
    </source>
</evidence>